<evidence type="ECO:0000313" key="2">
    <source>
        <dbReference type="EMBL" id="CAG8750305.1"/>
    </source>
</evidence>
<feature type="region of interest" description="Disordered" evidence="1">
    <location>
        <begin position="163"/>
        <end position="183"/>
    </location>
</feature>
<name>A0A9N9IX83_9GLOM</name>
<organism evidence="2 3">
    <name type="scientific">Dentiscutata erythropus</name>
    <dbReference type="NCBI Taxonomy" id="1348616"/>
    <lineage>
        <taxon>Eukaryota</taxon>
        <taxon>Fungi</taxon>
        <taxon>Fungi incertae sedis</taxon>
        <taxon>Mucoromycota</taxon>
        <taxon>Glomeromycotina</taxon>
        <taxon>Glomeromycetes</taxon>
        <taxon>Diversisporales</taxon>
        <taxon>Gigasporaceae</taxon>
        <taxon>Dentiscutata</taxon>
    </lineage>
</organism>
<keyword evidence="3" id="KW-1185">Reference proteome</keyword>
<protein>
    <submittedName>
        <fullName evidence="2">10894_t:CDS:1</fullName>
    </submittedName>
</protein>
<accession>A0A9N9IX83</accession>
<proteinExistence type="predicted"/>
<feature type="non-terminal residue" evidence="2">
    <location>
        <position position="1"/>
    </location>
</feature>
<gene>
    <name evidence="2" type="ORF">DERYTH_LOCUS16827</name>
</gene>
<dbReference type="AlphaFoldDB" id="A0A9N9IX83"/>
<feature type="compositionally biased region" description="Basic and acidic residues" evidence="1">
    <location>
        <begin position="1"/>
        <end position="26"/>
    </location>
</feature>
<feature type="compositionally biased region" description="Basic and acidic residues" evidence="1">
    <location>
        <begin position="33"/>
        <end position="43"/>
    </location>
</feature>
<feature type="region of interest" description="Disordered" evidence="1">
    <location>
        <begin position="1"/>
        <end position="52"/>
    </location>
</feature>
<comment type="caution">
    <text evidence="2">The sequence shown here is derived from an EMBL/GenBank/DDBJ whole genome shotgun (WGS) entry which is preliminary data.</text>
</comment>
<feature type="compositionally biased region" description="Basic and acidic residues" evidence="1">
    <location>
        <begin position="173"/>
        <end position="183"/>
    </location>
</feature>
<sequence length="183" mass="21695">MKDVPKPKKDAPKYNKDASESNKEVPDENNLPEIKEEKIKEEEIKEEEIKEEEIKEDEIKEAIWEDGIRTIKNESRRNERSRIKSCVVDLIKLSNSSDDIKKPLDMLNEMMQKENKVKHKIYGITYGKVQDTETEQYMIVLDYYYSKRDTSYGMCEQCKRPNTNKKWCQSCDPSKESDEHYPS</sequence>
<dbReference type="OrthoDB" id="546826at2759"/>
<evidence type="ECO:0000256" key="1">
    <source>
        <dbReference type="SAM" id="MobiDB-lite"/>
    </source>
</evidence>
<dbReference type="EMBL" id="CAJVPY010015166">
    <property type="protein sequence ID" value="CAG8750305.1"/>
    <property type="molecule type" value="Genomic_DNA"/>
</dbReference>
<reference evidence="2" key="1">
    <citation type="submission" date="2021-06" db="EMBL/GenBank/DDBJ databases">
        <authorList>
            <person name="Kallberg Y."/>
            <person name="Tangrot J."/>
            <person name="Rosling A."/>
        </authorList>
    </citation>
    <scope>NUCLEOTIDE SEQUENCE</scope>
    <source>
        <strain evidence="2">MA453B</strain>
    </source>
</reference>
<dbReference type="Proteomes" id="UP000789405">
    <property type="component" value="Unassembled WGS sequence"/>
</dbReference>
<evidence type="ECO:0000313" key="3">
    <source>
        <dbReference type="Proteomes" id="UP000789405"/>
    </source>
</evidence>